<reference evidence="1" key="1">
    <citation type="journal article" date="2016" name="Nat. Genet.">
        <title>A high-quality carrot genome assembly provides new insights into carotenoid accumulation and asterid genome evolution.</title>
        <authorList>
            <person name="Iorizzo M."/>
            <person name="Ellison S."/>
            <person name="Senalik D."/>
            <person name="Zeng P."/>
            <person name="Satapoomin P."/>
            <person name="Huang J."/>
            <person name="Bowman M."/>
            <person name="Iovene M."/>
            <person name="Sanseverino W."/>
            <person name="Cavagnaro P."/>
            <person name="Yildiz M."/>
            <person name="Macko-Podgorni A."/>
            <person name="Moranska E."/>
            <person name="Grzebelus E."/>
            <person name="Grzebelus D."/>
            <person name="Ashrafi H."/>
            <person name="Zheng Z."/>
            <person name="Cheng S."/>
            <person name="Spooner D."/>
            <person name="Van Deynze A."/>
            <person name="Simon P."/>
        </authorList>
    </citation>
    <scope>NUCLEOTIDE SEQUENCE [LARGE SCALE GENOMIC DNA]</scope>
    <source>
        <tissue evidence="1">Leaf</tissue>
    </source>
</reference>
<accession>A0A164YF30</accession>
<evidence type="ECO:0000313" key="3">
    <source>
        <dbReference type="Proteomes" id="UP000077755"/>
    </source>
</evidence>
<gene>
    <name evidence="1" type="ORF">DCAR_017667</name>
    <name evidence="2" type="ORF">DCAR_0520242</name>
</gene>
<organism evidence="1">
    <name type="scientific">Daucus carota subsp. sativus</name>
    <name type="common">Carrot</name>
    <dbReference type="NCBI Taxonomy" id="79200"/>
    <lineage>
        <taxon>Eukaryota</taxon>
        <taxon>Viridiplantae</taxon>
        <taxon>Streptophyta</taxon>
        <taxon>Embryophyta</taxon>
        <taxon>Tracheophyta</taxon>
        <taxon>Spermatophyta</taxon>
        <taxon>Magnoliopsida</taxon>
        <taxon>eudicotyledons</taxon>
        <taxon>Gunneridae</taxon>
        <taxon>Pentapetalae</taxon>
        <taxon>asterids</taxon>
        <taxon>campanulids</taxon>
        <taxon>Apiales</taxon>
        <taxon>Apiaceae</taxon>
        <taxon>Apioideae</taxon>
        <taxon>Scandiceae</taxon>
        <taxon>Daucinae</taxon>
        <taxon>Daucus</taxon>
        <taxon>Daucus sect. Daucus</taxon>
    </lineage>
</organism>
<dbReference type="Gramene" id="KZM94424">
    <property type="protein sequence ID" value="KZM94424"/>
    <property type="gene ID" value="DCAR_017667"/>
</dbReference>
<reference evidence="2" key="2">
    <citation type="submission" date="2022-03" db="EMBL/GenBank/DDBJ databases">
        <title>Draft title - Genomic analysis of global carrot germplasm unveils the trajectory of domestication and the origin of high carotenoid orange carrot.</title>
        <authorList>
            <person name="Iorizzo M."/>
            <person name="Ellison S."/>
            <person name="Senalik D."/>
            <person name="Macko-Podgorni A."/>
            <person name="Grzebelus D."/>
            <person name="Bostan H."/>
            <person name="Rolling W."/>
            <person name="Curaba J."/>
            <person name="Simon P."/>
        </authorList>
    </citation>
    <scope>NUCLEOTIDE SEQUENCE</scope>
    <source>
        <tissue evidence="2">Leaf</tissue>
    </source>
</reference>
<name>A0A164YF30_DAUCS</name>
<dbReference type="AlphaFoldDB" id="A0A164YF30"/>
<dbReference type="Proteomes" id="UP000077755">
    <property type="component" value="Chromosome 5"/>
</dbReference>
<proteinExistence type="predicted"/>
<evidence type="ECO:0000313" key="1">
    <source>
        <dbReference type="EMBL" id="KZM94424.1"/>
    </source>
</evidence>
<keyword evidence="3" id="KW-1185">Reference proteome</keyword>
<dbReference type="EMBL" id="CP093347">
    <property type="protein sequence ID" value="WOH00866.1"/>
    <property type="molecule type" value="Genomic_DNA"/>
</dbReference>
<protein>
    <submittedName>
        <fullName evidence="1">Uncharacterized protein</fullName>
    </submittedName>
</protein>
<evidence type="ECO:0000313" key="2">
    <source>
        <dbReference type="EMBL" id="WOH00866.1"/>
    </source>
</evidence>
<dbReference type="EMBL" id="LNRQ01000005">
    <property type="protein sequence ID" value="KZM94424.1"/>
    <property type="molecule type" value="Genomic_DNA"/>
</dbReference>
<sequence length="536" mass="62871">MENIHVPERSVRNYEASEYENQEWMEDFRVPERSVKSYRVVQASEDENQQGIEHIRQGSRSVFMYNGEAEADEYENQQWMEDIQGSTRNYRGVQADKDEDQLGIEHIREAARSIVNYRVVRADQDEDPRGFENIRDRNQQGVDHIRDRMLFFLMYNEDEQEIEHVKNTLSISFELLDLVRNEHLSVEEQPTLRPQVLTMIKFLHDKGLDSAKCEVKRDLEKLNQSHHESPTTVEYVKNYLELMLRMFDSETFQRRICKIMSEAERDQVPCKHCKVVRANEGENRQGIEHIRSSTRSVAMYYGGVQADEDEEDNQGIEHIREAARSIVNYGVVQANEDEEDHQGIEHIGEAARSVINYRTVVRVSEDVNKQWVEHIRVRMLSFLMYDGGPQANEDENRQEIEHVENTLLISFDLLKLVEYENLPVEEQPTLRPEVLRVIKFLHDRGLEYAQCEVKRDLEKLKTTHSTITKTVQYVKMYLELMLQMFESVTFQRTICKMMSKAEGDQALCKHCKVVQANEGWIGVNAVPVFALECKEL</sequence>